<reference evidence="3 4" key="1">
    <citation type="submission" date="2023-11" db="EMBL/GenBank/DDBJ databases">
        <title>Gilvimarinus fulvus sp. nov., isolated from the surface of Kelp.</title>
        <authorList>
            <person name="Sun Y.Y."/>
            <person name="Gong Y."/>
            <person name="Du Z.J."/>
        </authorList>
    </citation>
    <scope>NUCLEOTIDE SEQUENCE [LARGE SCALE GENOMIC DNA]</scope>
    <source>
        <strain evidence="3 4">SDUM040013</strain>
    </source>
</reference>
<comment type="caution">
    <text evidence="3">The sequence shown here is derived from an EMBL/GenBank/DDBJ whole genome shotgun (WGS) entry which is preliminary data.</text>
</comment>
<keyword evidence="1" id="KW-0732">Signal</keyword>
<dbReference type="RefSeq" id="WP_302720873.1">
    <property type="nucleotide sequence ID" value="NZ_JAULRU010000215.1"/>
</dbReference>
<feature type="signal peptide" evidence="1">
    <location>
        <begin position="1"/>
        <end position="21"/>
    </location>
</feature>
<sequence>MKTLTGLTATAILLLTTSIHAATSTQTVDLDGVDDLYFAGDVEVVLTQGNNNEAVVEFDEKDKDKVDISVSGSKFVIKRNSGFWDFWRHSDSVKVTVVAELENLASMEISGATKVRAGDINAEELRVKASGASEFNIGSIEAEELHIGLSGASNVALGDVAIERMSAHLSGASRIEANGTGTAQSLRIEASGASHFVAKDVVASDVSVHASGASNMTLNASDHLKVNLSGASNLRYGGAPSTDIHTSGASNISTF</sequence>
<evidence type="ECO:0000256" key="1">
    <source>
        <dbReference type="SAM" id="SignalP"/>
    </source>
</evidence>
<keyword evidence="4" id="KW-1185">Reference proteome</keyword>
<dbReference type="Pfam" id="PF10988">
    <property type="entry name" value="DUF2807"/>
    <property type="match status" value="1"/>
</dbReference>
<evidence type="ECO:0000313" key="4">
    <source>
        <dbReference type="Proteomes" id="UP001273505"/>
    </source>
</evidence>
<accession>A0ABU4RZB9</accession>
<feature type="chain" id="PRO_5046944485" evidence="1">
    <location>
        <begin position="22"/>
        <end position="255"/>
    </location>
</feature>
<feature type="domain" description="Putative auto-transporter adhesin head GIN" evidence="2">
    <location>
        <begin position="38"/>
        <end position="240"/>
    </location>
</feature>
<evidence type="ECO:0000313" key="3">
    <source>
        <dbReference type="EMBL" id="MDX6850245.1"/>
    </source>
</evidence>
<dbReference type="Gene3D" id="2.160.20.120">
    <property type="match status" value="1"/>
</dbReference>
<dbReference type="Proteomes" id="UP001273505">
    <property type="component" value="Unassembled WGS sequence"/>
</dbReference>
<proteinExistence type="predicted"/>
<dbReference type="PANTHER" id="PTHR39200">
    <property type="entry name" value="HYPOTHETICAL EXPORTED PROTEIN"/>
    <property type="match status" value="1"/>
</dbReference>
<evidence type="ECO:0000259" key="2">
    <source>
        <dbReference type="Pfam" id="PF10988"/>
    </source>
</evidence>
<name>A0ABU4RZB9_9GAMM</name>
<dbReference type="InterPro" id="IPR021255">
    <property type="entry name" value="DUF2807"/>
</dbReference>
<dbReference type="PANTHER" id="PTHR39200:SF1">
    <property type="entry name" value="AUTO-TRANSPORTER ADHESIN HEAD GIN DOMAIN-CONTAINING PROTEIN-RELATED"/>
    <property type="match status" value="1"/>
</dbReference>
<gene>
    <name evidence="3" type="ORF">SCD92_12800</name>
</gene>
<protein>
    <submittedName>
        <fullName evidence="3">DUF2807 domain-containing protein</fullName>
    </submittedName>
</protein>
<organism evidence="3 4">
    <name type="scientific">Gilvimarinus gilvus</name>
    <dbReference type="NCBI Taxonomy" id="3058038"/>
    <lineage>
        <taxon>Bacteria</taxon>
        <taxon>Pseudomonadati</taxon>
        <taxon>Pseudomonadota</taxon>
        <taxon>Gammaproteobacteria</taxon>
        <taxon>Cellvibrionales</taxon>
        <taxon>Cellvibrionaceae</taxon>
        <taxon>Gilvimarinus</taxon>
    </lineage>
</organism>
<dbReference type="EMBL" id="JAXAFO010000021">
    <property type="protein sequence ID" value="MDX6850245.1"/>
    <property type="molecule type" value="Genomic_DNA"/>
</dbReference>